<name>A0A3N1NWA7_9GAMM</name>
<feature type="domain" description="Serine aminopeptidase S33" evidence="1">
    <location>
        <begin position="49"/>
        <end position="145"/>
    </location>
</feature>
<dbReference type="RefSeq" id="WP_123636896.1">
    <property type="nucleotide sequence ID" value="NZ_JBHYFO010000003.1"/>
</dbReference>
<dbReference type="InterPro" id="IPR029058">
    <property type="entry name" value="AB_hydrolase_fold"/>
</dbReference>
<organism evidence="2 3">
    <name type="scientific">Marinimicrobium koreense</name>
    <dbReference type="NCBI Taxonomy" id="306545"/>
    <lineage>
        <taxon>Bacteria</taxon>
        <taxon>Pseudomonadati</taxon>
        <taxon>Pseudomonadota</taxon>
        <taxon>Gammaproteobacteria</taxon>
        <taxon>Cellvibrionales</taxon>
        <taxon>Cellvibrionaceae</taxon>
        <taxon>Marinimicrobium</taxon>
    </lineage>
</organism>
<dbReference type="OrthoDB" id="9800435at2"/>
<proteinExistence type="predicted"/>
<dbReference type="InterPro" id="IPR022742">
    <property type="entry name" value="Hydrolase_4"/>
</dbReference>
<evidence type="ECO:0000313" key="3">
    <source>
        <dbReference type="Proteomes" id="UP000273643"/>
    </source>
</evidence>
<dbReference type="EMBL" id="RJUK01000001">
    <property type="protein sequence ID" value="ROQ19548.1"/>
    <property type="molecule type" value="Genomic_DNA"/>
</dbReference>
<dbReference type="AlphaFoldDB" id="A0A3N1NWA7"/>
<gene>
    <name evidence="2" type="ORF">EDC38_0132</name>
</gene>
<reference evidence="2 3" key="1">
    <citation type="submission" date="2018-11" db="EMBL/GenBank/DDBJ databases">
        <title>Genomic Encyclopedia of Type Strains, Phase IV (KMG-IV): sequencing the most valuable type-strain genomes for metagenomic binning, comparative biology and taxonomic classification.</title>
        <authorList>
            <person name="Goeker M."/>
        </authorList>
    </citation>
    <scope>NUCLEOTIDE SEQUENCE [LARGE SCALE GENOMIC DNA]</scope>
    <source>
        <strain evidence="2 3">DSM 16974</strain>
    </source>
</reference>
<dbReference type="Pfam" id="PF12146">
    <property type="entry name" value="Hydrolase_4"/>
    <property type="match status" value="1"/>
</dbReference>
<comment type="caution">
    <text evidence="2">The sequence shown here is derived from an EMBL/GenBank/DDBJ whole genome shotgun (WGS) entry which is preliminary data.</text>
</comment>
<evidence type="ECO:0000259" key="1">
    <source>
        <dbReference type="Pfam" id="PF12146"/>
    </source>
</evidence>
<evidence type="ECO:0000313" key="2">
    <source>
        <dbReference type="EMBL" id="ROQ19548.1"/>
    </source>
</evidence>
<dbReference type="PANTHER" id="PTHR42103:SF2">
    <property type="entry name" value="AB HYDROLASE-1 DOMAIN-CONTAINING PROTEIN"/>
    <property type="match status" value="1"/>
</dbReference>
<keyword evidence="3" id="KW-1185">Reference proteome</keyword>
<sequence>MTVFSQTETAITIDGPVGGLEARIQAGSESGSLAERGLAAIVCHPHPQHGGTMSNKVVTTLVRAYRDLGVATVRFNFRGVGASEGEFDHAVGEVDDLLAVYSWLSERRPDDSVLLAGFSFGSAVAAGAVYRVGSVEHLTLVAPPVERYTYDRDGRFPCPVCIAQGERDDVVVPEGVIRWSETRLQSPHALLRYPEAGHFFHGQLTELKADLARTLERQLGVDS</sequence>
<dbReference type="PANTHER" id="PTHR42103">
    <property type="entry name" value="ALPHA/BETA-HYDROLASES SUPERFAMILY PROTEIN"/>
    <property type="match status" value="1"/>
</dbReference>
<dbReference type="Gene3D" id="3.40.50.1820">
    <property type="entry name" value="alpha/beta hydrolase"/>
    <property type="match status" value="1"/>
</dbReference>
<dbReference type="Proteomes" id="UP000273643">
    <property type="component" value="Unassembled WGS sequence"/>
</dbReference>
<accession>A0A3N1NWA7</accession>
<dbReference type="SUPFAM" id="SSF53474">
    <property type="entry name" value="alpha/beta-Hydrolases"/>
    <property type="match status" value="1"/>
</dbReference>
<protein>
    <recommendedName>
        <fullName evidence="1">Serine aminopeptidase S33 domain-containing protein</fullName>
    </recommendedName>
</protein>